<dbReference type="RefSeq" id="XP_066711952.1">
    <property type="nucleotide sequence ID" value="XM_066862842.1"/>
</dbReference>
<dbReference type="GeneID" id="92095905"/>
<feature type="compositionally biased region" description="Acidic residues" evidence="1">
    <location>
        <begin position="168"/>
        <end position="180"/>
    </location>
</feature>
<feature type="compositionally biased region" description="Polar residues" evidence="1">
    <location>
        <begin position="1"/>
        <end position="10"/>
    </location>
</feature>
<name>A0ABR1TSY9_9PEZI</name>
<keyword evidence="3" id="KW-1185">Reference proteome</keyword>
<comment type="caution">
    <text evidence="2">The sequence shown here is derived from an EMBL/GenBank/DDBJ whole genome shotgun (WGS) entry which is preliminary data.</text>
</comment>
<feature type="compositionally biased region" description="Acidic residues" evidence="1">
    <location>
        <begin position="48"/>
        <end position="57"/>
    </location>
</feature>
<feature type="region of interest" description="Disordered" evidence="1">
    <location>
        <begin position="1"/>
        <end position="180"/>
    </location>
</feature>
<dbReference type="EMBL" id="JAQQWL010000011">
    <property type="protein sequence ID" value="KAK8049703.1"/>
    <property type="molecule type" value="Genomic_DNA"/>
</dbReference>
<organism evidence="2 3">
    <name type="scientific">Apiospora phragmitis</name>
    <dbReference type="NCBI Taxonomy" id="2905665"/>
    <lineage>
        <taxon>Eukaryota</taxon>
        <taxon>Fungi</taxon>
        <taxon>Dikarya</taxon>
        <taxon>Ascomycota</taxon>
        <taxon>Pezizomycotina</taxon>
        <taxon>Sordariomycetes</taxon>
        <taxon>Xylariomycetidae</taxon>
        <taxon>Amphisphaeriales</taxon>
        <taxon>Apiosporaceae</taxon>
        <taxon>Apiospora</taxon>
    </lineage>
</organism>
<accession>A0ABR1TSY9</accession>
<gene>
    <name evidence="2" type="ORF">PG994_011433</name>
</gene>
<evidence type="ECO:0000313" key="2">
    <source>
        <dbReference type="EMBL" id="KAK8049703.1"/>
    </source>
</evidence>
<reference evidence="2 3" key="1">
    <citation type="submission" date="2023-01" db="EMBL/GenBank/DDBJ databases">
        <title>Analysis of 21 Apiospora genomes using comparative genomics revels a genus with tremendous synthesis potential of carbohydrate active enzymes and secondary metabolites.</title>
        <authorList>
            <person name="Sorensen T."/>
        </authorList>
    </citation>
    <scope>NUCLEOTIDE SEQUENCE [LARGE SCALE GENOMIC DNA]</scope>
    <source>
        <strain evidence="2 3">CBS 135458</strain>
    </source>
</reference>
<sequence length="180" mass="19648">MPTTLGTCQTPEAHFSTRENPKTKKATSHVYDESADEGDDCRRTSDLELTDESDDGSDLVGFVVDDGVQTSSVQPTSSMVQRSSSPTSPSTSSILGRNSKRALRAYEPALSATQESDIETDDDLPPLRHIAATQRQTQSSAQLHTDSGDTEDVLVQRARRGNRRAIVSDDEDDEDEDDDD</sequence>
<protein>
    <submittedName>
        <fullName evidence="2">Fanconi anemia group M protein</fullName>
    </submittedName>
</protein>
<evidence type="ECO:0000313" key="3">
    <source>
        <dbReference type="Proteomes" id="UP001480595"/>
    </source>
</evidence>
<feature type="compositionally biased region" description="Low complexity" evidence="1">
    <location>
        <begin position="75"/>
        <end position="93"/>
    </location>
</feature>
<evidence type="ECO:0000256" key="1">
    <source>
        <dbReference type="SAM" id="MobiDB-lite"/>
    </source>
</evidence>
<feature type="compositionally biased region" description="Low complexity" evidence="1">
    <location>
        <begin position="131"/>
        <end position="142"/>
    </location>
</feature>
<dbReference type="Proteomes" id="UP001480595">
    <property type="component" value="Unassembled WGS sequence"/>
</dbReference>
<proteinExistence type="predicted"/>